<feature type="domain" description="POTRA" evidence="11">
    <location>
        <begin position="87"/>
        <end position="155"/>
    </location>
</feature>
<evidence type="ECO:0000256" key="2">
    <source>
        <dbReference type="ARBA" id="ARBA00022475"/>
    </source>
</evidence>
<evidence type="ECO:0000256" key="1">
    <source>
        <dbReference type="ARBA" id="ARBA00004370"/>
    </source>
</evidence>
<keyword evidence="7 9" id="KW-0472">Membrane</keyword>
<dbReference type="GO" id="GO:0043093">
    <property type="term" value="P:FtsZ-dependent cytokinesis"/>
    <property type="evidence" value="ECO:0007669"/>
    <property type="project" value="UniProtKB-UniRule"/>
</dbReference>
<dbReference type="InterPro" id="IPR005548">
    <property type="entry name" value="Cell_div_FtsQ/DivIB_C"/>
</dbReference>
<dbReference type="PANTHER" id="PTHR35851:SF1">
    <property type="entry name" value="CELL DIVISION PROTEIN FTSQ"/>
    <property type="match status" value="1"/>
</dbReference>
<evidence type="ECO:0000256" key="7">
    <source>
        <dbReference type="ARBA" id="ARBA00023136"/>
    </source>
</evidence>
<name>A0AAC8YYL7_SPHMC</name>
<dbReference type="InterPro" id="IPR026579">
    <property type="entry name" value="FtsQ"/>
</dbReference>
<keyword evidence="3 9" id="KW-0997">Cell inner membrane</keyword>
<keyword evidence="13" id="KW-1185">Reference proteome</keyword>
<dbReference type="GO" id="GO:0090529">
    <property type="term" value="P:cell septum assembly"/>
    <property type="evidence" value="ECO:0007669"/>
    <property type="project" value="InterPro"/>
</dbReference>
<dbReference type="Pfam" id="PF03799">
    <property type="entry name" value="FtsQ_DivIB_C"/>
    <property type="match status" value="1"/>
</dbReference>
<comment type="function">
    <text evidence="9">Essential cell division protein.</text>
</comment>
<evidence type="ECO:0000256" key="6">
    <source>
        <dbReference type="ARBA" id="ARBA00022989"/>
    </source>
</evidence>
<evidence type="ECO:0000256" key="4">
    <source>
        <dbReference type="ARBA" id="ARBA00022618"/>
    </source>
</evidence>
<dbReference type="InterPro" id="IPR013685">
    <property type="entry name" value="POTRA_FtsQ_type"/>
</dbReference>
<dbReference type="KEGG" id="smaz:LH19_13890"/>
<gene>
    <name evidence="9" type="primary">ftsQ</name>
    <name evidence="12" type="ORF">ATM17_06045</name>
</gene>
<comment type="subcellular location">
    <subcellularLocation>
        <location evidence="9">Cell inner membrane</location>
        <topology evidence="9">Single-pass type II membrane protein</topology>
    </subcellularLocation>
    <subcellularLocation>
        <location evidence="1">Membrane</location>
    </subcellularLocation>
    <text evidence="9">Localizes to the division septum.</text>
</comment>
<evidence type="ECO:0000256" key="9">
    <source>
        <dbReference type="HAMAP-Rule" id="MF_00911"/>
    </source>
</evidence>
<evidence type="ECO:0000256" key="5">
    <source>
        <dbReference type="ARBA" id="ARBA00022692"/>
    </source>
</evidence>
<organism evidence="12 13">
    <name type="scientific">Sphingopyxis macrogoltabida</name>
    <name type="common">Sphingomonas macrogoltabidus</name>
    <dbReference type="NCBI Taxonomy" id="33050"/>
    <lineage>
        <taxon>Bacteria</taxon>
        <taxon>Pseudomonadati</taxon>
        <taxon>Pseudomonadota</taxon>
        <taxon>Alphaproteobacteria</taxon>
        <taxon>Sphingomonadales</taxon>
        <taxon>Sphingomonadaceae</taxon>
        <taxon>Sphingopyxis</taxon>
    </lineage>
</organism>
<comment type="similarity">
    <text evidence="9">Belongs to the FtsQ/DivIB family. FtsQ subfamily.</text>
</comment>
<feature type="region of interest" description="Disordered" evidence="10">
    <location>
        <begin position="1"/>
        <end position="26"/>
    </location>
</feature>
<keyword evidence="6 9" id="KW-1133">Transmembrane helix</keyword>
<reference evidence="13" key="1">
    <citation type="submission" date="2015-11" db="EMBL/GenBank/DDBJ databases">
        <title>Complete genome sequence of a polyethylene-glycol degrader Sphingopyxis macrogoltabida 203N (NBRC 111659).</title>
        <authorList>
            <person name="Yoshiyuki O."/>
            <person name="Shouta N."/>
            <person name="Nagata Y."/>
            <person name="Numata M."/>
            <person name="Tsuchikane K."/>
            <person name="Hosoyama A."/>
            <person name="Yamazoe A."/>
            <person name="Tsuda M."/>
            <person name="Fujita N."/>
            <person name="Kawai F."/>
        </authorList>
    </citation>
    <scope>NUCLEOTIDE SEQUENCE [LARGE SCALE GENOMIC DNA]</scope>
    <source>
        <strain evidence="13">203N</strain>
    </source>
</reference>
<keyword evidence="2 9" id="KW-1003">Cell membrane</keyword>
<keyword evidence="8 9" id="KW-0131">Cell cycle</keyword>
<dbReference type="EMBL" id="CP013344">
    <property type="protein sequence ID" value="AMU88604.1"/>
    <property type="molecule type" value="Genomic_DNA"/>
</dbReference>
<dbReference type="Proteomes" id="UP000076088">
    <property type="component" value="Chromosome"/>
</dbReference>
<evidence type="ECO:0000256" key="10">
    <source>
        <dbReference type="SAM" id="MobiDB-lite"/>
    </source>
</evidence>
<evidence type="ECO:0000259" key="11">
    <source>
        <dbReference type="PROSITE" id="PS51779"/>
    </source>
</evidence>
<evidence type="ECO:0000256" key="8">
    <source>
        <dbReference type="ARBA" id="ARBA00023306"/>
    </source>
</evidence>
<dbReference type="HAMAP" id="MF_00911">
    <property type="entry name" value="FtsQ_subfam"/>
    <property type="match status" value="1"/>
</dbReference>
<keyword evidence="4 9" id="KW-0132">Cell division</keyword>
<reference evidence="12 13" key="2">
    <citation type="journal article" date="2016" name="Genome Announc.">
        <title>Complete Genome Sequence of Sphingopyxis macrogoltabida Strain 203N (NBRC 111659), a Polyethylene Glycol Degrader.</title>
        <authorList>
            <person name="Ohtsubo Y."/>
            <person name="Nonoyama S."/>
            <person name="Nagata Y."/>
            <person name="Numata M."/>
            <person name="Tsuchikane K."/>
            <person name="Hosoyama A."/>
            <person name="Yamazoe A."/>
            <person name="Tsuda M."/>
            <person name="Fujita N."/>
            <person name="Kawai F."/>
        </authorList>
    </citation>
    <scope>NUCLEOTIDE SEQUENCE [LARGE SCALE GENOMIC DNA]</scope>
    <source>
        <strain evidence="12 13">203N</strain>
    </source>
</reference>
<dbReference type="PROSITE" id="PS51779">
    <property type="entry name" value="POTRA"/>
    <property type="match status" value="1"/>
</dbReference>
<dbReference type="RefSeq" id="WP_054728853.1">
    <property type="nucleotide sequence ID" value="NZ_CP009429.1"/>
</dbReference>
<dbReference type="Gene3D" id="3.10.20.310">
    <property type="entry name" value="membrane protein fhac"/>
    <property type="match status" value="1"/>
</dbReference>
<dbReference type="PANTHER" id="PTHR35851">
    <property type="entry name" value="CELL DIVISION PROTEIN FTSQ"/>
    <property type="match status" value="1"/>
</dbReference>
<proteinExistence type="inferred from homology"/>
<accession>A0AAC8YYL7</accession>
<keyword evidence="5 9" id="KW-0812">Transmembrane</keyword>
<evidence type="ECO:0000256" key="3">
    <source>
        <dbReference type="ARBA" id="ARBA00022519"/>
    </source>
</evidence>
<dbReference type="AlphaFoldDB" id="A0AAC8YYL7"/>
<dbReference type="Gene3D" id="3.40.50.11690">
    <property type="entry name" value="Cell division protein FtsQ/DivIB"/>
    <property type="match status" value="1"/>
</dbReference>
<dbReference type="GO" id="GO:0005886">
    <property type="term" value="C:plasma membrane"/>
    <property type="evidence" value="ECO:0007669"/>
    <property type="project" value="UniProtKB-SubCell"/>
</dbReference>
<sequence>MSKTQIKRGKAPPRRPARAPKKRKTIKTSRVNALINALPVSPQRLQRIANWTVGLSVAAVLALAAHATGVTAKVNEEWAQAVGRAGFQVKKVEVVGADRIDRLKVYDIALAQKDRSMAAVDIAEVRHDLMRYGWIKDARVSRRLPDTLVVDIVERTPAAIWQHNNRLSLIDEKGVVLEPVSVATMPDLPLVIGPKANQRSQDLDRLLAEASSLKELLAGATWVGNRRWDLRFRSGETLSLPEGEAEAKAALAKFAHMDGANRLLGRGILRFDMRDPERFVLRLPHEGQVAPAKLDDARAAVDAVATASAAEKG</sequence>
<evidence type="ECO:0000313" key="13">
    <source>
        <dbReference type="Proteomes" id="UP000076088"/>
    </source>
</evidence>
<dbReference type="InterPro" id="IPR034746">
    <property type="entry name" value="POTRA"/>
</dbReference>
<dbReference type="GO" id="GO:0032153">
    <property type="term" value="C:cell division site"/>
    <property type="evidence" value="ECO:0007669"/>
    <property type="project" value="UniProtKB-UniRule"/>
</dbReference>
<evidence type="ECO:0000313" key="12">
    <source>
        <dbReference type="EMBL" id="AMU88604.1"/>
    </source>
</evidence>
<dbReference type="Pfam" id="PF08478">
    <property type="entry name" value="POTRA_1"/>
    <property type="match status" value="1"/>
</dbReference>
<dbReference type="InterPro" id="IPR045335">
    <property type="entry name" value="FtsQ_C_sf"/>
</dbReference>
<protein>
    <recommendedName>
        <fullName evidence="9">Cell division protein FtsQ</fullName>
    </recommendedName>
</protein>